<comment type="catalytic activity">
    <reaction evidence="3">
        <text>RNA(n) + a ribonucleoside 5'-triphosphate = RNA(n+1) + diphosphate</text>
        <dbReference type="Rhea" id="RHEA:21248"/>
        <dbReference type="Rhea" id="RHEA-COMP:14527"/>
        <dbReference type="Rhea" id="RHEA-COMP:17342"/>
        <dbReference type="ChEBI" id="CHEBI:33019"/>
        <dbReference type="ChEBI" id="CHEBI:61557"/>
        <dbReference type="ChEBI" id="CHEBI:140395"/>
        <dbReference type="EC" id="2.7.7.6"/>
    </reaction>
</comment>
<evidence type="ECO:0000256" key="3">
    <source>
        <dbReference type="HAMAP-Rule" id="MF_00025"/>
    </source>
</evidence>
<sequence>MGRKFNIFDHELVPEHILLSKEEAKRVLRELGVKPNCLPLIRASDPAARAIGAKPGDLIKIVRRSPTAGTCIVYRYVIPG</sequence>
<dbReference type="InterPro" id="IPR035913">
    <property type="entry name" value="RPB5-like_sf"/>
</dbReference>
<accession>A0A497EW84</accession>
<dbReference type="InterPro" id="IPR014381">
    <property type="entry name" value="Arch_Rpo5/euc_Rpb5"/>
</dbReference>
<evidence type="ECO:0000259" key="4">
    <source>
        <dbReference type="Pfam" id="PF01191"/>
    </source>
</evidence>
<comment type="caution">
    <text evidence="5">The sequence shown here is derived from an EMBL/GenBank/DDBJ whole genome shotgun (WGS) entry which is preliminary data.</text>
</comment>
<dbReference type="Pfam" id="PF01191">
    <property type="entry name" value="RNA_pol_Rpb5_C"/>
    <property type="match status" value="1"/>
</dbReference>
<dbReference type="AlphaFoldDB" id="A0A497EW84"/>
<keyword evidence="3 5" id="KW-0240">DNA-directed RNA polymerase</keyword>
<dbReference type="EMBL" id="QMQY01000001">
    <property type="protein sequence ID" value="RLE51467.1"/>
    <property type="molecule type" value="Genomic_DNA"/>
</dbReference>
<dbReference type="SUPFAM" id="SSF55287">
    <property type="entry name" value="RPB5-like RNA polymerase subunit"/>
    <property type="match status" value="1"/>
</dbReference>
<comment type="similarity">
    <text evidence="2 3">Belongs to the archaeal Rpo5/eukaryotic RPB5 RNA polymerase subunit family.</text>
</comment>
<gene>
    <name evidence="3" type="primary">rpo5</name>
    <name evidence="3" type="synonym">rpoH</name>
    <name evidence="5" type="ORF">DRJ21_00005</name>
</gene>
<comment type="subcellular location">
    <subcellularLocation>
        <location evidence="3">Cytoplasm</location>
    </subcellularLocation>
</comment>
<keyword evidence="3 5" id="KW-0808">Transferase</keyword>
<dbReference type="GO" id="GO:0003677">
    <property type="term" value="F:DNA binding"/>
    <property type="evidence" value="ECO:0007669"/>
    <property type="project" value="InterPro"/>
</dbReference>
<dbReference type="GO" id="GO:0042797">
    <property type="term" value="P:tRNA transcription by RNA polymerase III"/>
    <property type="evidence" value="ECO:0007669"/>
    <property type="project" value="TreeGrafter"/>
</dbReference>
<dbReference type="PANTHER" id="PTHR10535">
    <property type="entry name" value="DNA-DIRECTED RNA POLYMERASES I, II, AND III SUBUNIT RPABC1"/>
    <property type="match status" value="1"/>
</dbReference>
<keyword evidence="3 5" id="KW-0548">Nucleotidyltransferase</keyword>
<dbReference type="Proteomes" id="UP000281962">
    <property type="component" value="Unassembled WGS sequence"/>
</dbReference>
<proteinExistence type="inferred from homology"/>
<dbReference type="InterPro" id="IPR000783">
    <property type="entry name" value="RNA_pol_subH/Rpb5_C"/>
</dbReference>
<keyword evidence="1 3" id="KW-0804">Transcription</keyword>
<dbReference type="InterPro" id="IPR020608">
    <property type="entry name" value="RNA_pol_subH/Rpb5_CS"/>
</dbReference>
<evidence type="ECO:0000256" key="1">
    <source>
        <dbReference type="ARBA" id="ARBA00023163"/>
    </source>
</evidence>
<protein>
    <recommendedName>
        <fullName evidence="3">DNA-directed RNA polymerase subunit Rpo5</fullName>
        <ecNumber evidence="3">2.7.7.6</ecNumber>
    </recommendedName>
    <alternativeName>
        <fullName evidence="3">DNA-directed RNA polymerase subunit H</fullName>
    </alternativeName>
</protein>
<dbReference type="GO" id="GO:0006366">
    <property type="term" value="P:transcription by RNA polymerase II"/>
    <property type="evidence" value="ECO:0007669"/>
    <property type="project" value="TreeGrafter"/>
</dbReference>
<comment type="function">
    <text evidence="3">DNA-dependent RNA polymerase (RNAP) catalyzes the transcription of DNA into RNA using the four ribonucleoside triphosphates as substrates.</text>
</comment>
<dbReference type="EC" id="2.7.7.6" evidence="3"/>
<dbReference type="GO" id="GO:0003899">
    <property type="term" value="F:DNA-directed RNA polymerase activity"/>
    <property type="evidence" value="ECO:0007669"/>
    <property type="project" value="UniProtKB-UniRule"/>
</dbReference>
<evidence type="ECO:0000313" key="6">
    <source>
        <dbReference type="Proteomes" id="UP000281962"/>
    </source>
</evidence>
<comment type="subunit">
    <text evidence="3">Part of the RNA polymerase complex.</text>
</comment>
<dbReference type="GO" id="GO:0005737">
    <property type="term" value="C:cytoplasm"/>
    <property type="evidence" value="ECO:0007669"/>
    <property type="project" value="UniProtKB-SubCell"/>
</dbReference>
<evidence type="ECO:0000256" key="2">
    <source>
        <dbReference type="ARBA" id="ARBA00025765"/>
    </source>
</evidence>
<dbReference type="PANTHER" id="PTHR10535:SF0">
    <property type="entry name" value="DNA-DIRECTED RNA POLYMERASES I, II, AND III SUBUNIT RPABC1"/>
    <property type="match status" value="1"/>
</dbReference>
<dbReference type="NCBIfam" id="NF007129">
    <property type="entry name" value="PRK09570.1"/>
    <property type="match status" value="1"/>
</dbReference>
<dbReference type="Gene3D" id="3.90.940.20">
    <property type="entry name" value="RPB5-like RNA polymerase subunit"/>
    <property type="match status" value="1"/>
</dbReference>
<feature type="domain" description="RNA polymerase subunit H/Rpb5 C-terminal" evidence="4">
    <location>
        <begin position="5"/>
        <end position="77"/>
    </location>
</feature>
<name>A0A497EW84_9CREN</name>
<reference evidence="5 6" key="1">
    <citation type="submission" date="2018-06" db="EMBL/GenBank/DDBJ databases">
        <title>Extensive metabolic versatility and redundancy in microbially diverse, dynamic hydrothermal sediments.</title>
        <authorList>
            <person name="Dombrowski N."/>
            <person name="Teske A."/>
            <person name="Baker B.J."/>
        </authorList>
    </citation>
    <scope>NUCLEOTIDE SEQUENCE [LARGE SCALE GENOMIC DNA]</scope>
    <source>
        <strain evidence="5">B30_G17</strain>
    </source>
</reference>
<dbReference type="GO" id="GO:0006362">
    <property type="term" value="P:transcription elongation by RNA polymerase I"/>
    <property type="evidence" value="ECO:0007669"/>
    <property type="project" value="TreeGrafter"/>
</dbReference>
<dbReference type="GO" id="GO:0000428">
    <property type="term" value="C:DNA-directed RNA polymerase complex"/>
    <property type="evidence" value="ECO:0007669"/>
    <property type="project" value="UniProtKB-KW"/>
</dbReference>
<organism evidence="5 6">
    <name type="scientific">Thermoproteota archaeon</name>
    <dbReference type="NCBI Taxonomy" id="2056631"/>
    <lineage>
        <taxon>Archaea</taxon>
        <taxon>Thermoproteota</taxon>
    </lineage>
</organism>
<dbReference type="HAMAP" id="MF_00025">
    <property type="entry name" value="RNApol_Rpo5_RPB5"/>
    <property type="match status" value="1"/>
</dbReference>
<keyword evidence="3" id="KW-0963">Cytoplasm</keyword>
<evidence type="ECO:0000313" key="5">
    <source>
        <dbReference type="EMBL" id="RLE51467.1"/>
    </source>
</evidence>
<dbReference type="PROSITE" id="PS01110">
    <property type="entry name" value="RNA_POL_H_23KD"/>
    <property type="match status" value="1"/>
</dbReference>